<evidence type="ECO:0000313" key="4">
    <source>
        <dbReference type="Proteomes" id="UP000070501"/>
    </source>
</evidence>
<proteinExistence type="predicted"/>
<accession>A0A136J234</accession>
<gene>
    <name evidence="3" type="ORF">Micbo1qcDRAFT_204488</name>
</gene>
<reference evidence="4" key="1">
    <citation type="submission" date="2016-02" db="EMBL/GenBank/DDBJ databases">
        <title>Draft genome sequence of Microdochium bolleyi, a fungal endophyte of beachgrass.</title>
        <authorList>
            <consortium name="DOE Joint Genome Institute"/>
            <person name="David A.S."/>
            <person name="May G."/>
            <person name="Haridas S."/>
            <person name="Lim J."/>
            <person name="Wang M."/>
            <person name="Labutti K."/>
            <person name="Lipzen A."/>
            <person name="Barry K."/>
            <person name="Grigoriev I.V."/>
        </authorList>
    </citation>
    <scope>NUCLEOTIDE SEQUENCE [LARGE SCALE GENOMIC DNA]</scope>
    <source>
        <strain evidence="4">J235TASD1</strain>
    </source>
</reference>
<feature type="region of interest" description="Disordered" evidence="2">
    <location>
        <begin position="58"/>
        <end position="85"/>
    </location>
</feature>
<evidence type="ECO:0000256" key="2">
    <source>
        <dbReference type="SAM" id="MobiDB-lite"/>
    </source>
</evidence>
<dbReference type="EMBL" id="KQ964250">
    <property type="protein sequence ID" value="KXJ91217.1"/>
    <property type="molecule type" value="Genomic_DNA"/>
</dbReference>
<organism evidence="3 4">
    <name type="scientific">Microdochium bolleyi</name>
    <dbReference type="NCBI Taxonomy" id="196109"/>
    <lineage>
        <taxon>Eukaryota</taxon>
        <taxon>Fungi</taxon>
        <taxon>Dikarya</taxon>
        <taxon>Ascomycota</taxon>
        <taxon>Pezizomycotina</taxon>
        <taxon>Sordariomycetes</taxon>
        <taxon>Xylariomycetidae</taxon>
        <taxon>Xylariales</taxon>
        <taxon>Microdochiaceae</taxon>
        <taxon>Microdochium</taxon>
    </lineage>
</organism>
<keyword evidence="1" id="KW-0175">Coiled coil</keyword>
<dbReference type="AlphaFoldDB" id="A0A136J234"/>
<evidence type="ECO:0000313" key="3">
    <source>
        <dbReference type="EMBL" id="KXJ91217.1"/>
    </source>
</evidence>
<sequence>MHDSQVNAAPRETDNAENIVQNIIKQRLKSRAVPLENLDLPDWMWIINAIKERMVQDRQPSSNVCPTCTQGREEPSAQGATYSLPTDASTTETLDLMLAKLKRDFEIAARGSQAALREFEEFAITTTEELQNLAEENEAQKHEILELRERLRAATRGSPTV</sequence>
<protein>
    <submittedName>
        <fullName evidence="3">Uncharacterized protein</fullName>
    </submittedName>
</protein>
<dbReference type="Proteomes" id="UP000070501">
    <property type="component" value="Unassembled WGS sequence"/>
</dbReference>
<feature type="compositionally biased region" description="Polar residues" evidence="2">
    <location>
        <begin position="58"/>
        <end position="70"/>
    </location>
</feature>
<dbReference type="InParanoid" id="A0A136J234"/>
<name>A0A136J234_9PEZI</name>
<evidence type="ECO:0000256" key="1">
    <source>
        <dbReference type="SAM" id="Coils"/>
    </source>
</evidence>
<feature type="coiled-coil region" evidence="1">
    <location>
        <begin position="123"/>
        <end position="154"/>
    </location>
</feature>
<keyword evidence="4" id="KW-1185">Reference proteome</keyword>